<accession>A0ABQ4XLY0</accession>
<proteinExistence type="predicted"/>
<organism evidence="1 2">
    <name type="scientific">Tanacetum coccineum</name>
    <dbReference type="NCBI Taxonomy" id="301880"/>
    <lineage>
        <taxon>Eukaryota</taxon>
        <taxon>Viridiplantae</taxon>
        <taxon>Streptophyta</taxon>
        <taxon>Embryophyta</taxon>
        <taxon>Tracheophyta</taxon>
        <taxon>Spermatophyta</taxon>
        <taxon>Magnoliopsida</taxon>
        <taxon>eudicotyledons</taxon>
        <taxon>Gunneridae</taxon>
        <taxon>Pentapetalae</taxon>
        <taxon>asterids</taxon>
        <taxon>campanulids</taxon>
        <taxon>Asterales</taxon>
        <taxon>Asteraceae</taxon>
        <taxon>Asteroideae</taxon>
        <taxon>Anthemideae</taxon>
        <taxon>Anthemidinae</taxon>
        <taxon>Tanacetum</taxon>
    </lineage>
</organism>
<keyword evidence="2" id="KW-1185">Reference proteome</keyword>
<gene>
    <name evidence="1" type="ORF">Tco_0680507</name>
</gene>
<comment type="caution">
    <text evidence="1">The sequence shown here is derived from an EMBL/GenBank/DDBJ whole genome shotgun (WGS) entry which is preliminary data.</text>
</comment>
<evidence type="ECO:0000313" key="1">
    <source>
        <dbReference type="EMBL" id="GJS65943.1"/>
    </source>
</evidence>
<reference evidence="1" key="2">
    <citation type="submission" date="2022-01" db="EMBL/GenBank/DDBJ databases">
        <authorList>
            <person name="Yamashiro T."/>
            <person name="Shiraishi A."/>
            <person name="Satake H."/>
            <person name="Nakayama K."/>
        </authorList>
    </citation>
    <scope>NUCLEOTIDE SEQUENCE</scope>
</reference>
<sequence length="388" mass="45917">MKKLEAELWNLKVIGTDVVKYNQRFQELALLCVRIFPEESDKIERIVHGEKGFPICFWNMLLQKWLKTSREERLEERTNSSRTFLKYSSKNCRVFSDRQVEFQIDFAMKEHSEKRLYKTQFLTLGSSGLVVKKKDGSLRFECHSPRVECLLENRSKVRLSPIEGSRRRHSEYYLQNSLWPLRISSYLRWLTSHLQYSWNLIESLFEWGRLNKKKLFNWLKQKVLSAHSLLYEGKRRFHDTVWTASKKVLGDMLMRSEKETDLWNHKLASLSIKEGESRGMDIPVQSFAYREPEIRIKISGGHFWKRFGPWKGVVRFGKRGKFNPRYVRPFEVLEKFGEPFRWMGLLLDEHASFVGGNIRNSWAVMLTVLEAKPENPISHGSMELKSGL</sequence>
<dbReference type="Proteomes" id="UP001151760">
    <property type="component" value="Unassembled WGS sequence"/>
</dbReference>
<name>A0ABQ4XLY0_9ASTR</name>
<dbReference type="EMBL" id="BQNB010009614">
    <property type="protein sequence ID" value="GJS65943.1"/>
    <property type="molecule type" value="Genomic_DNA"/>
</dbReference>
<protein>
    <recommendedName>
        <fullName evidence="3">Reverse transcriptase domain-containing protein</fullName>
    </recommendedName>
</protein>
<reference evidence="1" key="1">
    <citation type="journal article" date="2022" name="Int. J. Mol. Sci.">
        <title>Draft Genome of Tanacetum Coccineum: Genomic Comparison of Closely Related Tanacetum-Family Plants.</title>
        <authorList>
            <person name="Yamashiro T."/>
            <person name="Shiraishi A."/>
            <person name="Nakayama K."/>
            <person name="Satake H."/>
        </authorList>
    </citation>
    <scope>NUCLEOTIDE SEQUENCE</scope>
</reference>
<evidence type="ECO:0008006" key="3">
    <source>
        <dbReference type="Google" id="ProtNLM"/>
    </source>
</evidence>
<evidence type="ECO:0000313" key="2">
    <source>
        <dbReference type="Proteomes" id="UP001151760"/>
    </source>
</evidence>